<keyword evidence="2" id="KW-1185">Reference proteome</keyword>
<dbReference type="PANTHER" id="PTHR15852:SF66">
    <property type="entry name" value="OS09G0423700 PROTEIN"/>
    <property type="match status" value="1"/>
</dbReference>
<comment type="caution">
    <text evidence="1">The sequence shown here is derived from an EMBL/GenBank/DDBJ whole genome shotgun (WGS) entry which is preliminary data.</text>
</comment>
<name>A0AAV6N5G9_9ROSI</name>
<evidence type="ECO:0000313" key="2">
    <source>
        <dbReference type="Proteomes" id="UP000685013"/>
    </source>
</evidence>
<protein>
    <submittedName>
        <fullName evidence="1">Uncharacterized protein</fullName>
    </submittedName>
</protein>
<evidence type="ECO:0000313" key="1">
    <source>
        <dbReference type="EMBL" id="KAG6591516.1"/>
    </source>
</evidence>
<dbReference type="AlphaFoldDB" id="A0AAV6N5G9"/>
<organism evidence="1 2">
    <name type="scientific">Cucurbita argyrosperma subsp. sororia</name>
    <dbReference type="NCBI Taxonomy" id="37648"/>
    <lineage>
        <taxon>Eukaryota</taxon>
        <taxon>Viridiplantae</taxon>
        <taxon>Streptophyta</taxon>
        <taxon>Embryophyta</taxon>
        <taxon>Tracheophyta</taxon>
        <taxon>Spermatophyta</taxon>
        <taxon>Magnoliopsida</taxon>
        <taxon>eudicotyledons</taxon>
        <taxon>Gunneridae</taxon>
        <taxon>Pentapetalae</taxon>
        <taxon>rosids</taxon>
        <taxon>fabids</taxon>
        <taxon>Cucurbitales</taxon>
        <taxon>Cucurbitaceae</taxon>
        <taxon>Cucurbiteae</taxon>
        <taxon>Cucurbita</taxon>
    </lineage>
</organism>
<proteinExistence type="predicted"/>
<dbReference type="EMBL" id="JAGKQH010000009">
    <property type="protein sequence ID" value="KAG6591516.1"/>
    <property type="molecule type" value="Genomic_DNA"/>
</dbReference>
<dbReference type="PANTHER" id="PTHR15852">
    <property type="entry name" value="PLASTID TRANSCRIPTIONALLY ACTIVE PROTEIN"/>
    <property type="match status" value="1"/>
</dbReference>
<feature type="non-terminal residue" evidence="1">
    <location>
        <position position="1"/>
    </location>
</feature>
<sequence length="209" mass="22916">MSSSVCFRPVIIAKSIDGRGFSSTRIILIGSEFAANRVSFTDSRLLSSRICGARASMVDSYGSSDFVKRMEQAWEISQQPTPICCSSCHSNGHVECQWCKGTGFFILGDNMLCQVPSRNTSCVICAGKGSIRCSDCKGTGYRAKWLESVKFMLFIEYHIEVTFGSQGVLSMPFNLSTSLASASELCAQILLHGLSKRCHENTCMSQQKI</sequence>
<gene>
    <name evidence="1" type="ORF">SDJN03_13862</name>
</gene>
<reference evidence="1 2" key="1">
    <citation type="journal article" date="2021" name="Hortic Res">
        <title>The domestication of Cucurbita argyrosperma as revealed by the genome of its wild relative.</title>
        <authorList>
            <person name="Barrera-Redondo J."/>
            <person name="Sanchez-de la Vega G."/>
            <person name="Aguirre-Liguori J.A."/>
            <person name="Castellanos-Morales G."/>
            <person name="Gutierrez-Guerrero Y.T."/>
            <person name="Aguirre-Dugua X."/>
            <person name="Aguirre-Planter E."/>
            <person name="Tenaillon M.I."/>
            <person name="Lira-Saade R."/>
            <person name="Eguiarte L.E."/>
        </authorList>
    </citation>
    <scope>NUCLEOTIDE SEQUENCE [LARGE SCALE GENOMIC DNA]</scope>
    <source>
        <strain evidence="1">JBR-2021</strain>
    </source>
</reference>
<accession>A0AAV6N5G9</accession>
<dbReference type="Proteomes" id="UP000685013">
    <property type="component" value="Chromosome 9"/>
</dbReference>